<feature type="region of interest" description="Disordered" evidence="1">
    <location>
        <begin position="195"/>
        <end position="218"/>
    </location>
</feature>
<accession>A0A7S1TJE2</accession>
<sequence>MQSEVATREASWASLDSMWLVEPVDVAQPRRERALSGATAADESSPLAGGRAACGESGQERSRHSAGPAHVSVSDVMGRLLSEEGVGLETGASARRCLQCGVVEAELICLACMFSKENARAEPKRPSVHRTSGPEARLEARHARADGSRTNFGVANELVKARRRRAEPPARAFRDQMILDACASDMVDVSSRVGRSRFRESAKSHRRRQRESAPIGPRKRLIGNDSAWLLPGLHHIRDADL</sequence>
<evidence type="ECO:0000313" key="2">
    <source>
        <dbReference type="EMBL" id="CAD9238513.1"/>
    </source>
</evidence>
<gene>
    <name evidence="2" type="ORF">EAUS1353_LOCUS242</name>
</gene>
<name>A0A7S1TJE2_9RHOD</name>
<proteinExistence type="predicted"/>
<reference evidence="2" key="1">
    <citation type="submission" date="2021-01" db="EMBL/GenBank/DDBJ databases">
        <authorList>
            <person name="Corre E."/>
            <person name="Pelletier E."/>
            <person name="Niang G."/>
            <person name="Scheremetjew M."/>
            <person name="Finn R."/>
            <person name="Kale V."/>
            <person name="Holt S."/>
            <person name="Cochrane G."/>
            <person name="Meng A."/>
            <person name="Brown T."/>
            <person name="Cohen L."/>
        </authorList>
    </citation>
    <scope>NUCLEOTIDE SEQUENCE</scope>
    <source>
        <strain evidence="2">CCMP3124</strain>
    </source>
</reference>
<organism evidence="2">
    <name type="scientific">Erythrolobus australicus</name>
    <dbReference type="NCBI Taxonomy" id="1077150"/>
    <lineage>
        <taxon>Eukaryota</taxon>
        <taxon>Rhodophyta</taxon>
        <taxon>Bangiophyceae</taxon>
        <taxon>Porphyridiales</taxon>
        <taxon>Porphyridiaceae</taxon>
        <taxon>Erythrolobus</taxon>
    </lineage>
</organism>
<feature type="compositionally biased region" description="Basic and acidic residues" evidence="1">
    <location>
        <begin position="136"/>
        <end position="145"/>
    </location>
</feature>
<dbReference type="AlphaFoldDB" id="A0A7S1TJE2"/>
<feature type="region of interest" description="Disordered" evidence="1">
    <location>
        <begin position="123"/>
        <end position="145"/>
    </location>
</feature>
<dbReference type="EMBL" id="HBGI01000387">
    <property type="protein sequence ID" value="CAD9238513.1"/>
    <property type="molecule type" value="Transcribed_RNA"/>
</dbReference>
<protein>
    <submittedName>
        <fullName evidence="2">Uncharacterized protein</fullName>
    </submittedName>
</protein>
<feature type="region of interest" description="Disordered" evidence="1">
    <location>
        <begin position="30"/>
        <end position="71"/>
    </location>
</feature>
<evidence type="ECO:0000256" key="1">
    <source>
        <dbReference type="SAM" id="MobiDB-lite"/>
    </source>
</evidence>